<feature type="non-terminal residue" evidence="2">
    <location>
        <position position="1"/>
    </location>
</feature>
<gene>
    <name evidence="2" type="ORF">FOZ63_021888</name>
</gene>
<reference evidence="2 3" key="1">
    <citation type="submission" date="2020-04" db="EMBL/GenBank/DDBJ databases">
        <title>Perkinsus olseni comparative genomics.</title>
        <authorList>
            <person name="Bogema D.R."/>
        </authorList>
    </citation>
    <scope>NUCLEOTIDE SEQUENCE [LARGE SCALE GENOMIC DNA]</scope>
    <source>
        <strain evidence="2 3">ATCC PRA-207</strain>
    </source>
</reference>
<accession>A0A7J6S8K2</accession>
<comment type="caution">
    <text evidence="2">The sequence shown here is derived from an EMBL/GenBank/DDBJ whole genome shotgun (WGS) entry which is preliminary data.</text>
</comment>
<dbReference type="AlphaFoldDB" id="A0A7J6S8K2"/>
<organism evidence="2 3">
    <name type="scientific">Perkinsus olseni</name>
    <name type="common">Perkinsus atlanticus</name>
    <dbReference type="NCBI Taxonomy" id="32597"/>
    <lineage>
        <taxon>Eukaryota</taxon>
        <taxon>Sar</taxon>
        <taxon>Alveolata</taxon>
        <taxon>Perkinsozoa</taxon>
        <taxon>Perkinsea</taxon>
        <taxon>Perkinsida</taxon>
        <taxon>Perkinsidae</taxon>
        <taxon>Perkinsus</taxon>
    </lineage>
</organism>
<protein>
    <submittedName>
        <fullName evidence="2">Uncharacterized protein</fullName>
    </submittedName>
</protein>
<evidence type="ECO:0000313" key="3">
    <source>
        <dbReference type="Proteomes" id="UP000553632"/>
    </source>
</evidence>
<proteinExistence type="predicted"/>
<dbReference type="Proteomes" id="UP000553632">
    <property type="component" value="Unassembled WGS sequence"/>
</dbReference>
<sequence length="128" mass="13648">GLVNVRDQKLPAGLLQPVDPPKSQEQAEEAVGALRLVPLPHEPPDLGPPDQVHVLSNSMHHGQPVERYSGLSQFRTNKFTARAIALTKHEPLEAHGVLSTIKSTVDGFRSKPPSALADAPLSACASVL</sequence>
<name>A0A7J6S8K2_PEROL</name>
<dbReference type="EMBL" id="JABANO010020143">
    <property type="protein sequence ID" value="KAF4728985.1"/>
    <property type="molecule type" value="Genomic_DNA"/>
</dbReference>
<evidence type="ECO:0000256" key="1">
    <source>
        <dbReference type="SAM" id="MobiDB-lite"/>
    </source>
</evidence>
<evidence type="ECO:0000313" key="2">
    <source>
        <dbReference type="EMBL" id="KAF4728985.1"/>
    </source>
</evidence>
<feature type="region of interest" description="Disordered" evidence="1">
    <location>
        <begin position="1"/>
        <end position="28"/>
    </location>
</feature>
<keyword evidence="3" id="KW-1185">Reference proteome</keyword>
<feature type="non-terminal residue" evidence="2">
    <location>
        <position position="128"/>
    </location>
</feature>